<dbReference type="EMBL" id="FOXV01000003">
    <property type="protein sequence ID" value="SFQ26355.1"/>
    <property type="molecule type" value="Genomic_DNA"/>
</dbReference>
<accession>A0A1I5X2V3</accession>
<gene>
    <name evidence="2" type="ORF">SAMN05421853_103111</name>
</gene>
<sequence>MSLPVRPYAALALARTNSLEVERFLRVVAQSLSRFDADGGAKPRASIKHGAVAGETIIVKVTTDVTPKEGTRVVFRIAPRPNTKKMSLDRNIEVLSDIVMRALQRVDARHVEWLDERTKLSPEEFQVSCSYVSPKRARREMVEAPITERSVEAIEESLAKMFNDIPPVAEPGHGKERAERVARARAEAQKTLADRVPKAYADWQNDDEDTGTASRTETAGQEPDAATEPPSRQAGLGRLVRALMPRRTTAHVIALGGVALVFWKHGLFDPLLRIVGS</sequence>
<dbReference type="Proteomes" id="UP000243106">
    <property type="component" value="Unassembled WGS sequence"/>
</dbReference>
<organism evidence="2 3">
    <name type="scientific">Roseivivax halotolerans</name>
    <dbReference type="NCBI Taxonomy" id="93684"/>
    <lineage>
        <taxon>Bacteria</taxon>
        <taxon>Pseudomonadati</taxon>
        <taxon>Pseudomonadota</taxon>
        <taxon>Alphaproteobacteria</taxon>
        <taxon>Rhodobacterales</taxon>
        <taxon>Roseobacteraceae</taxon>
        <taxon>Roseivivax</taxon>
    </lineage>
</organism>
<dbReference type="AlphaFoldDB" id="A0A1I5X2V3"/>
<name>A0A1I5X2V3_9RHOB</name>
<feature type="region of interest" description="Disordered" evidence="1">
    <location>
        <begin position="184"/>
        <end position="234"/>
    </location>
</feature>
<evidence type="ECO:0000256" key="1">
    <source>
        <dbReference type="SAM" id="MobiDB-lite"/>
    </source>
</evidence>
<keyword evidence="3" id="KW-1185">Reference proteome</keyword>
<evidence type="ECO:0000313" key="3">
    <source>
        <dbReference type="Proteomes" id="UP000243106"/>
    </source>
</evidence>
<proteinExistence type="predicted"/>
<feature type="compositionally biased region" description="Basic and acidic residues" evidence="1">
    <location>
        <begin position="184"/>
        <end position="197"/>
    </location>
</feature>
<protein>
    <submittedName>
        <fullName evidence="2">Uncharacterized protein</fullName>
    </submittedName>
</protein>
<reference evidence="3" key="1">
    <citation type="submission" date="2016-10" db="EMBL/GenBank/DDBJ databases">
        <authorList>
            <person name="Varghese N."/>
            <person name="Submissions S."/>
        </authorList>
    </citation>
    <scope>NUCLEOTIDE SEQUENCE [LARGE SCALE GENOMIC DNA]</scope>
    <source>
        <strain evidence="3">JCM 10271</strain>
    </source>
</reference>
<dbReference type="RefSeq" id="WP_093009835.1">
    <property type="nucleotide sequence ID" value="NZ_FOXV01000003.1"/>
</dbReference>
<evidence type="ECO:0000313" key="2">
    <source>
        <dbReference type="EMBL" id="SFQ26355.1"/>
    </source>
</evidence>